<dbReference type="EMBL" id="BMAW01083363">
    <property type="protein sequence ID" value="GFU33634.1"/>
    <property type="molecule type" value="Genomic_DNA"/>
</dbReference>
<dbReference type="OrthoDB" id="6415477at2759"/>
<name>A0A8X6QM35_NEPPI</name>
<comment type="caution">
    <text evidence="2">The sequence shown here is derived from an EMBL/GenBank/DDBJ whole genome shotgun (WGS) entry which is preliminary data.</text>
</comment>
<keyword evidence="3" id="KW-1185">Reference proteome</keyword>
<dbReference type="AlphaFoldDB" id="A0A8X6QM35"/>
<proteinExistence type="predicted"/>
<reference evidence="2" key="1">
    <citation type="submission" date="2020-08" db="EMBL/GenBank/DDBJ databases">
        <title>Multicomponent nature underlies the extraordinary mechanical properties of spider dragline silk.</title>
        <authorList>
            <person name="Kono N."/>
            <person name="Nakamura H."/>
            <person name="Mori M."/>
            <person name="Yoshida Y."/>
            <person name="Ohtoshi R."/>
            <person name="Malay A.D."/>
            <person name="Moran D.A.P."/>
            <person name="Tomita M."/>
            <person name="Numata K."/>
            <person name="Arakawa K."/>
        </authorList>
    </citation>
    <scope>NUCLEOTIDE SEQUENCE</scope>
</reference>
<organism evidence="2 3">
    <name type="scientific">Nephila pilipes</name>
    <name type="common">Giant wood spider</name>
    <name type="synonym">Nephila maculata</name>
    <dbReference type="NCBI Taxonomy" id="299642"/>
    <lineage>
        <taxon>Eukaryota</taxon>
        <taxon>Metazoa</taxon>
        <taxon>Ecdysozoa</taxon>
        <taxon>Arthropoda</taxon>
        <taxon>Chelicerata</taxon>
        <taxon>Arachnida</taxon>
        <taxon>Araneae</taxon>
        <taxon>Araneomorphae</taxon>
        <taxon>Entelegynae</taxon>
        <taxon>Araneoidea</taxon>
        <taxon>Nephilidae</taxon>
        <taxon>Nephila</taxon>
    </lineage>
</organism>
<feature type="chain" id="PRO_5036472944" description="Venom protein" evidence="1">
    <location>
        <begin position="19"/>
        <end position="207"/>
    </location>
</feature>
<evidence type="ECO:0000313" key="2">
    <source>
        <dbReference type="EMBL" id="GFU33634.1"/>
    </source>
</evidence>
<evidence type="ECO:0000256" key="1">
    <source>
        <dbReference type="SAM" id="SignalP"/>
    </source>
</evidence>
<evidence type="ECO:0000313" key="3">
    <source>
        <dbReference type="Proteomes" id="UP000887013"/>
    </source>
</evidence>
<accession>A0A8X6QM35</accession>
<feature type="signal peptide" evidence="1">
    <location>
        <begin position="1"/>
        <end position="18"/>
    </location>
</feature>
<protein>
    <recommendedName>
        <fullName evidence="4">Venom protein</fullName>
    </recommendedName>
</protein>
<evidence type="ECO:0008006" key="4">
    <source>
        <dbReference type="Google" id="ProtNLM"/>
    </source>
</evidence>
<keyword evidence="1" id="KW-0732">Signal</keyword>
<gene>
    <name evidence="2" type="primary">NCL1_51004</name>
    <name evidence="2" type="ORF">NPIL_226281</name>
</gene>
<sequence>MKLLFLSIVAVLFGTITCKNRCYKEKLDKCNQELIKSVPETDTSFCGFQKKSLHCLIMPAIECKLRFKSKAEKLNSVMEIVCDKGSKLHNELYRHYPCIMNGLMEKKCLKIVSDKLKDDISPKTVLKAQKESCKTLEKRVKCQLEEIKHGCGKNVQAFFRTVFDPLTEVQRGLCEEIILPEIEDASPSKRSTDAILPDLMKFMEFLF</sequence>
<dbReference type="Proteomes" id="UP000887013">
    <property type="component" value="Unassembled WGS sequence"/>
</dbReference>